<keyword evidence="1" id="KW-0175">Coiled coil</keyword>
<comment type="caution">
    <text evidence="3">The sequence shown here is derived from an EMBL/GenBank/DDBJ whole genome shotgun (WGS) entry which is preliminary data.</text>
</comment>
<evidence type="ECO:0000256" key="2">
    <source>
        <dbReference type="SAM" id="MobiDB-lite"/>
    </source>
</evidence>
<feature type="compositionally biased region" description="Polar residues" evidence="2">
    <location>
        <begin position="133"/>
        <end position="146"/>
    </location>
</feature>
<evidence type="ECO:0000256" key="1">
    <source>
        <dbReference type="SAM" id="Coils"/>
    </source>
</evidence>
<dbReference type="AlphaFoldDB" id="A0A2U1PZ49"/>
<dbReference type="Proteomes" id="UP000245207">
    <property type="component" value="Unassembled WGS sequence"/>
</dbReference>
<feature type="compositionally biased region" description="Low complexity" evidence="2">
    <location>
        <begin position="101"/>
        <end position="118"/>
    </location>
</feature>
<dbReference type="EMBL" id="PKPP01000576">
    <property type="protein sequence ID" value="PWA91064.1"/>
    <property type="molecule type" value="Genomic_DNA"/>
</dbReference>
<dbReference type="OrthoDB" id="1112773at2759"/>
<proteinExistence type="predicted"/>
<dbReference type="PANTHER" id="PTHR31286">
    <property type="entry name" value="GLYCINE-RICH CELL WALL STRUCTURAL PROTEIN 1.8-LIKE"/>
    <property type="match status" value="1"/>
</dbReference>
<feature type="compositionally biased region" description="Basic residues" evidence="2">
    <location>
        <begin position="35"/>
        <end position="49"/>
    </location>
</feature>
<feature type="region of interest" description="Disordered" evidence="2">
    <location>
        <begin position="94"/>
        <end position="118"/>
    </location>
</feature>
<dbReference type="InterPro" id="IPR040256">
    <property type="entry name" value="At4g02000-like"/>
</dbReference>
<organism evidence="3 4">
    <name type="scientific">Artemisia annua</name>
    <name type="common">Sweet wormwood</name>
    <dbReference type="NCBI Taxonomy" id="35608"/>
    <lineage>
        <taxon>Eukaryota</taxon>
        <taxon>Viridiplantae</taxon>
        <taxon>Streptophyta</taxon>
        <taxon>Embryophyta</taxon>
        <taxon>Tracheophyta</taxon>
        <taxon>Spermatophyta</taxon>
        <taxon>Magnoliopsida</taxon>
        <taxon>eudicotyledons</taxon>
        <taxon>Gunneridae</taxon>
        <taxon>Pentapetalae</taxon>
        <taxon>asterids</taxon>
        <taxon>campanulids</taxon>
        <taxon>Asterales</taxon>
        <taxon>Asteraceae</taxon>
        <taxon>Asteroideae</taxon>
        <taxon>Anthemideae</taxon>
        <taxon>Artemisiinae</taxon>
        <taxon>Artemisia</taxon>
    </lineage>
</organism>
<protein>
    <submittedName>
        <fullName evidence="3">Zinc knuckle CX2CX4HX4C</fullName>
    </submittedName>
</protein>
<feature type="coiled-coil region" evidence="1">
    <location>
        <begin position="410"/>
        <end position="437"/>
    </location>
</feature>
<reference evidence="3 4" key="1">
    <citation type="journal article" date="2018" name="Mol. Plant">
        <title>The genome of Artemisia annua provides insight into the evolution of Asteraceae family and artemisinin biosynthesis.</title>
        <authorList>
            <person name="Shen Q."/>
            <person name="Zhang L."/>
            <person name="Liao Z."/>
            <person name="Wang S."/>
            <person name="Yan T."/>
            <person name="Shi P."/>
            <person name="Liu M."/>
            <person name="Fu X."/>
            <person name="Pan Q."/>
            <person name="Wang Y."/>
            <person name="Lv Z."/>
            <person name="Lu X."/>
            <person name="Zhang F."/>
            <person name="Jiang W."/>
            <person name="Ma Y."/>
            <person name="Chen M."/>
            <person name="Hao X."/>
            <person name="Li L."/>
            <person name="Tang Y."/>
            <person name="Lv G."/>
            <person name="Zhou Y."/>
            <person name="Sun X."/>
            <person name="Brodelius P.E."/>
            <person name="Rose J.K.C."/>
            <person name="Tang K."/>
        </authorList>
    </citation>
    <scope>NUCLEOTIDE SEQUENCE [LARGE SCALE GENOMIC DNA]</scope>
    <source>
        <strain evidence="4">cv. Huhao1</strain>
        <tissue evidence="3">Leaf</tissue>
    </source>
</reference>
<gene>
    <name evidence="3" type="ORF">CTI12_AA094060</name>
</gene>
<accession>A0A2U1PZ49</accession>
<evidence type="ECO:0000313" key="3">
    <source>
        <dbReference type="EMBL" id="PWA91064.1"/>
    </source>
</evidence>
<feature type="region of interest" description="Disordered" evidence="2">
    <location>
        <begin position="1"/>
        <end position="66"/>
    </location>
</feature>
<name>A0A2U1PZ49_ARTAN</name>
<sequence length="468" mass="51635">MSDPSPKPPNLSIPAKPLSDVIHSKKSGNSLVSKSSHRRFKKKSKKSNNKVKLGMSLGAKGNEEDEVEDMEVKEAVCEDGQNGKGKLVLRLSNNVNEDGGSSVKNTNDNGNNSGKNVNYKGWDSAKVEGIQSYDGQNNDAVNNSDVEMNDKASPKKPMSFASVVPGLSSYGNNKLRYIPVSVNEKGLRITASMCENAYGRANFARVLVKVDASNDLVDSIEVCYRSLGKSMMLDVEYAWVPPMCSHCKVFGHSFEKCGNRIITQEEVMKRNENKNVTEKGATKVMGDSNNNVSQNNIETSYGRGGYNGRGGYYGRGRGVMSGRGGYSSVGPSGTAKNVGVQEDPAKENLTKKAAIKDEENINLWQEMKMTIDLSFDLGIPCSEDEINLWSKDVYDYYKQKCAALEKSKKNTLCREKLKVLEDRIVEANRNINQVVMAKAKSLVDSKMKAEKLNREQALTTLFLRVHFL</sequence>
<dbReference type="PANTHER" id="PTHR31286:SF99">
    <property type="entry name" value="DUF4283 DOMAIN-CONTAINING PROTEIN"/>
    <property type="match status" value="1"/>
</dbReference>
<evidence type="ECO:0000313" key="4">
    <source>
        <dbReference type="Proteomes" id="UP000245207"/>
    </source>
</evidence>
<feature type="compositionally biased region" description="Pro residues" evidence="2">
    <location>
        <begin position="1"/>
        <end position="11"/>
    </location>
</feature>
<keyword evidence="4" id="KW-1185">Reference proteome</keyword>
<feature type="region of interest" description="Disordered" evidence="2">
    <location>
        <begin position="133"/>
        <end position="157"/>
    </location>
</feature>